<dbReference type="AlphaFoldDB" id="A0AAV6ZFY4"/>
<accession>A0AAV6ZFY4</accession>
<dbReference type="GO" id="GO:0005634">
    <property type="term" value="C:nucleus"/>
    <property type="evidence" value="ECO:0007669"/>
    <property type="project" value="TreeGrafter"/>
</dbReference>
<sequence>MSDPTVTAFLTKILCSHGGRLSKDLLSGYLELPREQIEQILEDEPQKFPVVGDLVLARSPIRICPKYLKNEPEDECDKLHLCRFYMRGKCKR</sequence>
<name>A0AAV6ZFY4_ENGPU</name>
<dbReference type="GO" id="GO:0008270">
    <property type="term" value="F:zinc ion binding"/>
    <property type="evidence" value="ECO:0007669"/>
    <property type="project" value="UniProtKB-KW"/>
</dbReference>
<evidence type="ECO:0000313" key="4">
    <source>
        <dbReference type="Proteomes" id="UP000824782"/>
    </source>
</evidence>
<protein>
    <recommendedName>
        <fullName evidence="2">C3H1-type domain-containing protein</fullName>
    </recommendedName>
</protein>
<dbReference type="InterPro" id="IPR000571">
    <property type="entry name" value="Znf_CCCH"/>
</dbReference>
<evidence type="ECO:0000256" key="1">
    <source>
        <dbReference type="PROSITE-ProRule" id="PRU00723"/>
    </source>
</evidence>
<feature type="zinc finger region" description="C3H1-type" evidence="1">
    <location>
        <begin position="81"/>
        <end position="92"/>
    </location>
</feature>
<dbReference type="InterPro" id="IPR036388">
    <property type="entry name" value="WH-like_DNA-bd_sf"/>
</dbReference>
<gene>
    <name evidence="3" type="ORF">GDO81_026314</name>
</gene>
<feature type="domain" description="C3H1-type" evidence="2">
    <location>
        <begin position="81"/>
        <end position="92"/>
    </location>
</feature>
<dbReference type="PANTHER" id="PTHR45740">
    <property type="entry name" value="POLY [ADP-RIBOSE] POLYMERASE"/>
    <property type="match status" value="1"/>
</dbReference>
<evidence type="ECO:0000313" key="3">
    <source>
        <dbReference type="EMBL" id="KAG8548176.1"/>
    </source>
</evidence>
<evidence type="ECO:0000259" key="2">
    <source>
        <dbReference type="PROSITE" id="PS50103"/>
    </source>
</evidence>
<dbReference type="Gene3D" id="1.10.10.10">
    <property type="entry name" value="Winged helix-like DNA-binding domain superfamily/Winged helix DNA-binding domain"/>
    <property type="match status" value="1"/>
</dbReference>
<proteinExistence type="predicted"/>
<dbReference type="EMBL" id="WNYA01000490">
    <property type="protein sequence ID" value="KAG8548176.1"/>
    <property type="molecule type" value="Genomic_DNA"/>
</dbReference>
<dbReference type="PROSITE" id="PS50103">
    <property type="entry name" value="ZF_C3H1"/>
    <property type="match status" value="1"/>
</dbReference>
<dbReference type="Proteomes" id="UP000824782">
    <property type="component" value="Unassembled WGS sequence"/>
</dbReference>
<organism evidence="3 4">
    <name type="scientific">Engystomops pustulosus</name>
    <name type="common">Tungara frog</name>
    <name type="synonym">Physalaemus pustulosus</name>
    <dbReference type="NCBI Taxonomy" id="76066"/>
    <lineage>
        <taxon>Eukaryota</taxon>
        <taxon>Metazoa</taxon>
        <taxon>Chordata</taxon>
        <taxon>Craniata</taxon>
        <taxon>Vertebrata</taxon>
        <taxon>Euteleostomi</taxon>
        <taxon>Amphibia</taxon>
        <taxon>Batrachia</taxon>
        <taxon>Anura</taxon>
        <taxon>Neobatrachia</taxon>
        <taxon>Hyloidea</taxon>
        <taxon>Leptodactylidae</taxon>
        <taxon>Leiuperinae</taxon>
        <taxon>Engystomops</taxon>
    </lineage>
</organism>
<dbReference type="InterPro" id="IPR041360">
    <property type="entry name" value="ZAP_HTH"/>
</dbReference>
<keyword evidence="1" id="KW-0863">Zinc-finger</keyword>
<dbReference type="GO" id="GO:0003950">
    <property type="term" value="F:NAD+ poly-ADP-ribosyltransferase activity"/>
    <property type="evidence" value="ECO:0007669"/>
    <property type="project" value="TreeGrafter"/>
</dbReference>
<comment type="caution">
    <text evidence="3">The sequence shown here is derived from an EMBL/GenBank/DDBJ whole genome shotgun (WGS) entry which is preliminary data.</text>
</comment>
<keyword evidence="4" id="KW-1185">Reference proteome</keyword>
<reference evidence="3" key="1">
    <citation type="thesis" date="2020" institute="ProQuest LLC" country="789 East Eisenhower Parkway, Ann Arbor, MI, USA">
        <title>Comparative Genomics and Chromosome Evolution.</title>
        <authorList>
            <person name="Mudd A.B."/>
        </authorList>
    </citation>
    <scope>NUCLEOTIDE SEQUENCE</scope>
    <source>
        <strain evidence="3">237g6f4</strain>
        <tissue evidence="3">Blood</tissue>
    </source>
</reference>
<dbReference type="InterPro" id="IPR051712">
    <property type="entry name" value="ARTD-AVP"/>
</dbReference>
<keyword evidence="1" id="KW-0862">Zinc</keyword>
<keyword evidence="1" id="KW-0479">Metal-binding</keyword>
<dbReference type="PANTHER" id="PTHR45740:SF20">
    <property type="entry name" value="POLY [ADP-RIBOSE] POLYMERASE"/>
    <property type="match status" value="1"/>
</dbReference>
<dbReference type="Pfam" id="PF18606">
    <property type="entry name" value="HTH_53"/>
    <property type="match status" value="1"/>
</dbReference>
<dbReference type="GO" id="GO:1990404">
    <property type="term" value="F:NAD+-protein mono-ADP-ribosyltransferase activity"/>
    <property type="evidence" value="ECO:0007669"/>
    <property type="project" value="TreeGrafter"/>
</dbReference>